<sequence length="323" mass="35601">MPLLNDKTRILLKLFVPQRRTPNPQHAIPEGDKNLQGKTIVFTGGTDGIGRVAVEILCSMGANIVLLARNKAKAEAVIESIKAGHTQGSINLQICDLASMDSVKACTERILSEYPKIDILVNNAGINMTKPVITNDNFETNWAINYFGPRLLTELLLDRIKASAPARIVNLTTNTEFIPEIDFDYIQASANFDTDESYVESKLTMNMFTVDLAKQLQGSGVTANSLCPGHIRSNLLSHLEGAEKVMSYVMHFMASPTLVGADRIVRLAISSEFDDVTGVYVCEDNLKPHHQETQQPEKRTQAQQMTAKALSSWLPENEAKTGQ</sequence>
<feature type="compositionally biased region" description="Basic and acidic residues" evidence="3">
    <location>
        <begin position="289"/>
        <end position="300"/>
    </location>
</feature>
<dbReference type="Pfam" id="PF00106">
    <property type="entry name" value="adh_short"/>
    <property type="match status" value="1"/>
</dbReference>
<reference evidence="4 5" key="1">
    <citation type="submission" date="2013-09" db="EMBL/GenBank/DDBJ databases">
        <title>Whole genome shotgun sequence of Vibrio ezurae NBRC 102218.</title>
        <authorList>
            <person name="Yoshida I."/>
            <person name="Hosoyama A."/>
            <person name="Numata M."/>
            <person name="Hashimoto M."/>
            <person name="Hosoyama Y."/>
            <person name="Tsuchikane K."/>
            <person name="Noguchi M."/>
            <person name="Hirakata S."/>
            <person name="Ichikawa N."/>
            <person name="Ohji S."/>
            <person name="Yamazoe A."/>
            <person name="Fujita N."/>
        </authorList>
    </citation>
    <scope>NUCLEOTIDE SEQUENCE [LARGE SCALE GENOMIC DNA]</scope>
    <source>
        <strain evidence="4 5">NBRC 102218</strain>
    </source>
</reference>
<proteinExistence type="inferred from homology"/>
<evidence type="ECO:0000256" key="2">
    <source>
        <dbReference type="RuleBase" id="RU000363"/>
    </source>
</evidence>
<keyword evidence="1" id="KW-0560">Oxidoreductase</keyword>
<comment type="similarity">
    <text evidence="2">Belongs to the short-chain dehydrogenases/reductases (SDR) family.</text>
</comment>
<dbReference type="eggNOG" id="COG1028">
    <property type="taxonomic scope" value="Bacteria"/>
</dbReference>
<dbReference type="Gene3D" id="3.40.50.720">
    <property type="entry name" value="NAD(P)-binding Rossmann-like Domain"/>
    <property type="match status" value="1"/>
</dbReference>
<dbReference type="Proteomes" id="UP000016562">
    <property type="component" value="Unassembled WGS sequence"/>
</dbReference>
<protein>
    <submittedName>
        <fullName evidence="4">Putative oxidoreductase</fullName>
    </submittedName>
</protein>
<gene>
    <name evidence="4" type="ORF">VEZ01S_21_00980</name>
</gene>
<dbReference type="InterPro" id="IPR002347">
    <property type="entry name" value="SDR_fam"/>
</dbReference>
<comment type="caution">
    <text evidence="4">The sequence shown here is derived from an EMBL/GenBank/DDBJ whole genome shotgun (WGS) entry which is preliminary data.</text>
</comment>
<dbReference type="EMBL" id="BATM01000021">
    <property type="protein sequence ID" value="GAD79974.1"/>
    <property type="molecule type" value="Genomic_DNA"/>
</dbReference>
<evidence type="ECO:0000256" key="3">
    <source>
        <dbReference type="SAM" id="MobiDB-lite"/>
    </source>
</evidence>
<dbReference type="PRINTS" id="PR00081">
    <property type="entry name" value="GDHRDH"/>
</dbReference>
<keyword evidence="5" id="KW-1185">Reference proteome</keyword>
<name>U3CFG1_9VIBR</name>
<dbReference type="PRINTS" id="PR00080">
    <property type="entry name" value="SDRFAMILY"/>
</dbReference>
<accession>U3CFG1</accession>
<dbReference type="InterPro" id="IPR036291">
    <property type="entry name" value="NAD(P)-bd_dom_sf"/>
</dbReference>
<dbReference type="AlphaFoldDB" id="U3CFG1"/>
<dbReference type="GO" id="GO:0016491">
    <property type="term" value="F:oxidoreductase activity"/>
    <property type="evidence" value="ECO:0007669"/>
    <property type="project" value="UniProtKB-KW"/>
</dbReference>
<organism evidence="4 5">
    <name type="scientific">Vibrio ezurae NBRC 102218</name>
    <dbReference type="NCBI Taxonomy" id="1219080"/>
    <lineage>
        <taxon>Bacteria</taxon>
        <taxon>Pseudomonadati</taxon>
        <taxon>Pseudomonadota</taxon>
        <taxon>Gammaproteobacteria</taxon>
        <taxon>Vibrionales</taxon>
        <taxon>Vibrionaceae</taxon>
        <taxon>Vibrio</taxon>
    </lineage>
</organism>
<dbReference type="OrthoDB" id="109589at2"/>
<dbReference type="RefSeq" id="WP_021713682.1">
    <property type="nucleotide sequence ID" value="NZ_BATM01000021.1"/>
</dbReference>
<evidence type="ECO:0000256" key="1">
    <source>
        <dbReference type="ARBA" id="ARBA00023002"/>
    </source>
</evidence>
<feature type="region of interest" description="Disordered" evidence="3">
    <location>
        <begin position="289"/>
        <end position="323"/>
    </location>
</feature>
<evidence type="ECO:0000313" key="4">
    <source>
        <dbReference type="EMBL" id="GAD79974.1"/>
    </source>
</evidence>
<evidence type="ECO:0000313" key="5">
    <source>
        <dbReference type="Proteomes" id="UP000016562"/>
    </source>
</evidence>
<dbReference type="STRING" id="1219080.VEZ01S_21_00980"/>
<dbReference type="PANTHER" id="PTHR43157:SF31">
    <property type="entry name" value="PHOSPHATIDYLINOSITOL-GLYCAN BIOSYNTHESIS CLASS F PROTEIN"/>
    <property type="match status" value="1"/>
</dbReference>
<dbReference type="PANTHER" id="PTHR43157">
    <property type="entry name" value="PHOSPHATIDYLINOSITOL-GLYCAN BIOSYNTHESIS CLASS F PROTEIN-RELATED"/>
    <property type="match status" value="1"/>
</dbReference>
<dbReference type="SUPFAM" id="SSF51735">
    <property type="entry name" value="NAD(P)-binding Rossmann-fold domains"/>
    <property type="match status" value="1"/>
</dbReference>